<feature type="transmembrane region" description="Helical" evidence="6">
    <location>
        <begin position="428"/>
        <end position="449"/>
    </location>
</feature>
<name>A0A0B7KEE7_BIOOC</name>
<feature type="transmembrane region" description="Helical" evidence="6">
    <location>
        <begin position="191"/>
        <end position="210"/>
    </location>
</feature>
<evidence type="ECO:0000313" key="8">
    <source>
        <dbReference type="EMBL" id="CEO53270.1"/>
    </source>
</evidence>
<evidence type="ECO:0000256" key="3">
    <source>
        <dbReference type="ARBA" id="ARBA00022989"/>
    </source>
</evidence>
<feature type="transmembrane region" description="Helical" evidence="6">
    <location>
        <begin position="35"/>
        <end position="57"/>
    </location>
</feature>
<dbReference type="InterPro" id="IPR036259">
    <property type="entry name" value="MFS_trans_sf"/>
</dbReference>
<evidence type="ECO:0000256" key="1">
    <source>
        <dbReference type="ARBA" id="ARBA00004141"/>
    </source>
</evidence>
<feature type="transmembrane region" description="Helical" evidence="6">
    <location>
        <begin position="101"/>
        <end position="120"/>
    </location>
</feature>
<dbReference type="AlphaFoldDB" id="A0A0B7KEE7"/>
<dbReference type="Gene3D" id="1.20.1250.20">
    <property type="entry name" value="MFS general substrate transporter like domains"/>
    <property type="match status" value="1"/>
</dbReference>
<evidence type="ECO:0000256" key="6">
    <source>
        <dbReference type="SAM" id="Phobius"/>
    </source>
</evidence>
<gene>
    <name evidence="8" type="ORF">BN869_000009328_1</name>
</gene>
<dbReference type="SUPFAM" id="SSF103473">
    <property type="entry name" value="MFS general substrate transporter"/>
    <property type="match status" value="1"/>
</dbReference>
<feature type="region of interest" description="Disordered" evidence="5">
    <location>
        <begin position="1"/>
        <end position="21"/>
    </location>
</feature>
<feature type="compositionally biased region" description="Polar residues" evidence="5">
    <location>
        <begin position="1"/>
        <end position="10"/>
    </location>
</feature>
<feature type="transmembrane region" description="Helical" evidence="6">
    <location>
        <begin position="164"/>
        <end position="185"/>
    </location>
</feature>
<dbReference type="GO" id="GO:0005886">
    <property type="term" value="C:plasma membrane"/>
    <property type="evidence" value="ECO:0007669"/>
    <property type="project" value="TreeGrafter"/>
</dbReference>
<feature type="transmembrane region" description="Helical" evidence="6">
    <location>
        <begin position="332"/>
        <end position="352"/>
    </location>
</feature>
<keyword evidence="3 6" id="KW-1133">Transmembrane helix</keyword>
<evidence type="ECO:0000256" key="4">
    <source>
        <dbReference type="ARBA" id="ARBA00023136"/>
    </source>
</evidence>
<dbReference type="Pfam" id="PF07690">
    <property type="entry name" value="MFS_1"/>
    <property type="match status" value="1"/>
</dbReference>
<proteinExistence type="predicted"/>
<evidence type="ECO:0000256" key="2">
    <source>
        <dbReference type="ARBA" id="ARBA00022692"/>
    </source>
</evidence>
<comment type="subcellular location">
    <subcellularLocation>
        <location evidence="1">Membrane</location>
        <topology evidence="1">Multi-pass membrane protein</topology>
    </subcellularLocation>
</comment>
<feature type="transmembrane region" description="Helical" evidence="6">
    <location>
        <begin position="77"/>
        <end position="94"/>
    </location>
</feature>
<evidence type="ECO:0000259" key="7">
    <source>
        <dbReference type="PROSITE" id="PS50850"/>
    </source>
</evidence>
<feature type="transmembrane region" description="Helical" evidence="6">
    <location>
        <begin position="404"/>
        <end position="422"/>
    </location>
</feature>
<organism evidence="8">
    <name type="scientific">Bionectria ochroleuca</name>
    <name type="common">Gliocladium roseum</name>
    <dbReference type="NCBI Taxonomy" id="29856"/>
    <lineage>
        <taxon>Eukaryota</taxon>
        <taxon>Fungi</taxon>
        <taxon>Dikarya</taxon>
        <taxon>Ascomycota</taxon>
        <taxon>Pezizomycotina</taxon>
        <taxon>Sordariomycetes</taxon>
        <taxon>Hypocreomycetidae</taxon>
        <taxon>Hypocreales</taxon>
        <taxon>Bionectriaceae</taxon>
        <taxon>Clonostachys</taxon>
    </lineage>
</organism>
<dbReference type="EMBL" id="CDPU01000034">
    <property type="protein sequence ID" value="CEO53270.1"/>
    <property type="molecule type" value="Genomic_DNA"/>
</dbReference>
<keyword evidence="2 6" id="KW-0812">Transmembrane</keyword>
<reference evidence="8" key="1">
    <citation type="submission" date="2015-01" db="EMBL/GenBank/DDBJ databases">
        <authorList>
            <person name="Durling Mikael"/>
        </authorList>
    </citation>
    <scope>NUCLEOTIDE SEQUENCE</scope>
</reference>
<feature type="transmembrane region" description="Helical" evidence="6">
    <location>
        <begin position="252"/>
        <end position="270"/>
    </location>
</feature>
<sequence>MASNQTSKNLSRLEMGGSQPTEQSRTVLRTWQRNVILFIVSWNCLVVTSTSTSLLIATPEIASDLNTTPEILNAGNAGLLIAMGCSALFWSPLAELTSRRISYNLAMLVLLGASIGTALAKDMGTFTAMRLLSGLEGTFFMVAGQTIIADIFKPTVRGRAVGCQMVGAVAGTAIGPCIGGIILTYSNWRSIYWLQVAQAGLGFVLSLAFIPQIQSETQQLYEKNGDTEISALRVWQSFNPIRIFKLYFRPQVLLADLTCGFLAITQYALLTSVRHIINPRFNLTTPLVSGLFYIAPGAGFIVGSLVGGRISDHTVKQWIAKRDGLRLPKDRLNSSLVHLFIVLPISMLLFGWSLEKNIGGLALPIVMAFWIGVGLMGAFNGLNTYTAEIEVFPDQRAEVVSSKYVLQYVFGASATGAVVPLLNSIGVGWSFTFFTFFKILGGALLLVVARFAPDTGVWAHDSQQASS</sequence>
<dbReference type="GO" id="GO:0022857">
    <property type="term" value="F:transmembrane transporter activity"/>
    <property type="evidence" value="ECO:0007669"/>
    <property type="project" value="InterPro"/>
</dbReference>
<dbReference type="InterPro" id="IPR011701">
    <property type="entry name" value="MFS"/>
</dbReference>
<dbReference type="PANTHER" id="PTHR23502:SF152">
    <property type="entry name" value="MAJOR FACILITATOR SUPERFAMILY (MFS) PROFILE DOMAIN-CONTAINING PROTEIN-RELATED"/>
    <property type="match status" value="1"/>
</dbReference>
<feature type="domain" description="Major facilitator superfamily (MFS) profile" evidence="7">
    <location>
        <begin position="36"/>
        <end position="456"/>
    </location>
</feature>
<feature type="transmembrane region" description="Helical" evidence="6">
    <location>
        <begin position="358"/>
        <end position="383"/>
    </location>
</feature>
<accession>A0A0B7KEE7</accession>
<dbReference type="InterPro" id="IPR020846">
    <property type="entry name" value="MFS_dom"/>
</dbReference>
<feature type="transmembrane region" description="Helical" evidence="6">
    <location>
        <begin position="290"/>
        <end position="311"/>
    </location>
</feature>
<feature type="transmembrane region" description="Helical" evidence="6">
    <location>
        <begin position="132"/>
        <end position="152"/>
    </location>
</feature>
<keyword evidence="4 6" id="KW-0472">Membrane</keyword>
<evidence type="ECO:0000256" key="5">
    <source>
        <dbReference type="SAM" id="MobiDB-lite"/>
    </source>
</evidence>
<dbReference type="PROSITE" id="PS50850">
    <property type="entry name" value="MFS"/>
    <property type="match status" value="1"/>
</dbReference>
<dbReference type="PANTHER" id="PTHR23502">
    <property type="entry name" value="MAJOR FACILITATOR SUPERFAMILY"/>
    <property type="match status" value="1"/>
</dbReference>
<protein>
    <recommendedName>
        <fullName evidence="7">Major facilitator superfamily (MFS) profile domain-containing protein</fullName>
    </recommendedName>
</protein>